<dbReference type="GeneID" id="98567772"/>
<gene>
    <name evidence="1" type="ORF">CBF35_05260</name>
</gene>
<reference evidence="1 2" key="1">
    <citation type="submission" date="2017-05" db="EMBL/GenBank/DDBJ databases">
        <title>Vagococcus spp. assemblies.</title>
        <authorList>
            <person name="Gulvik C.A."/>
        </authorList>
    </citation>
    <scope>NUCLEOTIDE SEQUENCE [LARGE SCALE GENOMIC DNA]</scope>
    <source>
        <strain evidence="1 2">NCFB 2777</strain>
    </source>
</reference>
<evidence type="ECO:0000313" key="1">
    <source>
        <dbReference type="EMBL" id="RST96642.1"/>
    </source>
</evidence>
<keyword evidence="2" id="KW-1185">Reference proteome</keyword>
<dbReference type="Proteomes" id="UP000287239">
    <property type="component" value="Unassembled WGS sequence"/>
</dbReference>
<proteinExistence type="predicted"/>
<accession>A0A429ZSE3</accession>
<dbReference type="RefSeq" id="WP_126778922.1">
    <property type="nucleotide sequence ID" value="NZ_NGJU01000006.1"/>
</dbReference>
<dbReference type="EMBL" id="NGJU01000006">
    <property type="protein sequence ID" value="RST96642.1"/>
    <property type="molecule type" value="Genomic_DNA"/>
</dbReference>
<sequence length="77" mass="8773">MGTYSYKIIAMLTDGQEVSFNLESNEEIEEVTEFYRKQLAEGALSVVGSSECFVFPTDKIINLAIRNINSCRRRWGC</sequence>
<evidence type="ECO:0000313" key="2">
    <source>
        <dbReference type="Proteomes" id="UP000287239"/>
    </source>
</evidence>
<dbReference type="AlphaFoldDB" id="A0A429ZSE3"/>
<comment type="caution">
    <text evidence="1">The sequence shown here is derived from an EMBL/GenBank/DDBJ whole genome shotgun (WGS) entry which is preliminary data.</text>
</comment>
<organism evidence="1 2">
    <name type="scientific">Vagococcus salmoninarum</name>
    <dbReference type="NCBI Taxonomy" id="2739"/>
    <lineage>
        <taxon>Bacteria</taxon>
        <taxon>Bacillati</taxon>
        <taxon>Bacillota</taxon>
        <taxon>Bacilli</taxon>
        <taxon>Lactobacillales</taxon>
        <taxon>Enterococcaceae</taxon>
        <taxon>Vagococcus</taxon>
    </lineage>
</organism>
<name>A0A429ZSE3_9ENTE</name>
<protein>
    <submittedName>
        <fullName evidence="1">Uncharacterized protein</fullName>
    </submittedName>
</protein>